<comment type="caution">
    <text evidence="7">The sequence shown here is derived from an EMBL/GenBank/DDBJ whole genome shotgun (WGS) entry which is preliminary data.</text>
</comment>
<dbReference type="SUPFAM" id="SSF88659">
    <property type="entry name" value="Sigma3 and sigma4 domains of RNA polymerase sigma factors"/>
    <property type="match status" value="1"/>
</dbReference>
<proteinExistence type="inferred from homology"/>
<dbReference type="RefSeq" id="WP_192779415.1">
    <property type="nucleotide sequence ID" value="NZ_BAAASY010000018.1"/>
</dbReference>
<comment type="similarity">
    <text evidence="1">Belongs to the sigma-70 factor family. ECF subfamily.</text>
</comment>
<dbReference type="EMBL" id="JADBEF010000001">
    <property type="protein sequence ID" value="MBE1565147.1"/>
    <property type="molecule type" value="Genomic_DNA"/>
</dbReference>
<gene>
    <name evidence="7" type="ORF">H4W81_007926</name>
</gene>
<sequence>MTQPQPVETLEADDAELIRRSHDDPEQFAGLFDRYIQQIHRYVARRLGTQAADDIAAETFLTAFRRRASYDLTRRLARPWLYGIATTLIARHRHDEERFLRALSRTGTDPLPEPMADAVVGRVAAQEEDRRLAGALAGLSKGDRDVLLLVAWGELAYEEVASALGVPIGTVRSRLHRARKKARAALGGDDPTREAS</sequence>
<dbReference type="Pfam" id="PF04542">
    <property type="entry name" value="Sigma70_r2"/>
    <property type="match status" value="1"/>
</dbReference>
<dbReference type="InterPro" id="IPR014284">
    <property type="entry name" value="RNA_pol_sigma-70_dom"/>
</dbReference>
<protein>
    <submittedName>
        <fullName evidence="7">RNA polymerase sigma-70 factor (ECF subfamily)</fullName>
    </submittedName>
</protein>
<name>A0ABR9KSY5_9ACTN</name>
<evidence type="ECO:0000256" key="1">
    <source>
        <dbReference type="ARBA" id="ARBA00010641"/>
    </source>
</evidence>
<reference evidence="7 8" key="1">
    <citation type="submission" date="2020-10" db="EMBL/GenBank/DDBJ databases">
        <title>Sequencing the genomes of 1000 actinobacteria strains.</title>
        <authorList>
            <person name="Klenk H.-P."/>
        </authorList>
    </citation>
    <scope>NUCLEOTIDE SEQUENCE [LARGE SCALE GENOMIC DNA]</scope>
    <source>
        <strain evidence="7 8">DSM 43748</strain>
    </source>
</reference>
<dbReference type="InterPro" id="IPR013249">
    <property type="entry name" value="RNA_pol_sigma70_r4_t2"/>
</dbReference>
<feature type="domain" description="RNA polymerase sigma-70 region 2" evidence="5">
    <location>
        <begin position="31"/>
        <end position="98"/>
    </location>
</feature>
<accession>A0ABR9KSY5</accession>
<dbReference type="SUPFAM" id="SSF88946">
    <property type="entry name" value="Sigma2 domain of RNA polymerase sigma factors"/>
    <property type="match status" value="1"/>
</dbReference>
<evidence type="ECO:0000256" key="4">
    <source>
        <dbReference type="ARBA" id="ARBA00023163"/>
    </source>
</evidence>
<keyword evidence="2" id="KW-0805">Transcription regulation</keyword>
<evidence type="ECO:0000313" key="8">
    <source>
        <dbReference type="Proteomes" id="UP000661607"/>
    </source>
</evidence>
<dbReference type="Gene3D" id="1.10.1740.10">
    <property type="match status" value="1"/>
</dbReference>
<dbReference type="PANTHER" id="PTHR43133">
    <property type="entry name" value="RNA POLYMERASE ECF-TYPE SIGMA FACTO"/>
    <property type="match status" value="1"/>
</dbReference>
<keyword evidence="3" id="KW-0731">Sigma factor</keyword>
<keyword evidence="4" id="KW-0804">Transcription</keyword>
<feature type="domain" description="RNA polymerase sigma factor 70 region 4 type 2" evidence="6">
    <location>
        <begin position="131"/>
        <end position="181"/>
    </location>
</feature>
<dbReference type="InterPro" id="IPR036388">
    <property type="entry name" value="WH-like_DNA-bd_sf"/>
</dbReference>
<keyword evidence="8" id="KW-1185">Reference proteome</keyword>
<dbReference type="Proteomes" id="UP000661607">
    <property type="component" value="Unassembled WGS sequence"/>
</dbReference>
<evidence type="ECO:0000313" key="7">
    <source>
        <dbReference type="EMBL" id="MBE1565147.1"/>
    </source>
</evidence>
<dbReference type="InterPro" id="IPR013325">
    <property type="entry name" value="RNA_pol_sigma_r2"/>
</dbReference>
<dbReference type="InterPro" id="IPR007627">
    <property type="entry name" value="RNA_pol_sigma70_r2"/>
</dbReference>
<dbReference type="CDD" id="cd06171">
    <property type="entry name" value="Sigma70_r4"/>
    <property type="match status" value="1"/>
</dbReference>
<evidence type="ECO:0000259" key="6">
    <source>
        <dbReference type="Pfam" id="PF08281"/>
    </source>
</evidence>
<organism evidence="7 8">
    <name type="scientific">Nonomuraea africana</name>
    <dbReference type="NCBI Taxonomy" id="46171"/>
    <lineage>
        <taxon>Bacteria</taxon>
        <taxon>Bacillati</taxon>
        <taxon>Actinomycetota</taxon>
        <taxon>Actinomycetes</taxon>
        <taxon>Streptosporangiales</taxon>
        <taxon>Streptosporangiaceae</taxon>
        <taxon>Nonomuraea</taxon>
    </lineage>
</organism>
<dbReference type="InterPro" id="IPR039425">
    <property type="entry name" value="RNA_pol_sigma-70-like"/>
</dbReference>
<dbReference type="PANTHER" id="PTHR43133:SF25">
    <property type="entry name" value="RNA POLYMERASE SIGMA FACTOR RFAY-RELATED"/>
    <property type="match status" value="1"/>
</dbReference>
<dbReference type="Pfam" id="PF08281">
    <property type="entry name" value="Sigma70_r4_2"/>
    <property type="match status" value="1"/>
</dbReference>
<dbReference type="Gene3D" id="1.10.10.10">
    <property type="entry name" value="Winged helix-like DNA-binding domain superfamily/Winged helix DNA-binding domain"/>
    <property type="match status" value="1"/>
</dbReference>
<evidence type="ECO:0000256" key="2">
    <source>
        <dbReference type="ARBA" id="ARBA00023015"/>
    </source>
</evidence>
<evidence type="ECO:0000256" key="3">
    <source>
        <dbReference type="ARBA" id="ARBA00023082"/>
    </source>
</evidence>
<dbReference type="InterPro" id="IPR013324">
    <property type="entry name" value="RNA_pol_sigma_r3/r4-like"/>
</dbReference>
<dbReference type="NCBIfam" id="TIGR02937">
    <property type="entry name" value="sigma70-ECF"/>
    <property type="match status" value="1"/>
</dbReference>
<evidence type="ECO:0000259" key="5">
    <source>
        <dbReference type="Pfam" id="PF04542"/>
    </source>
</evidence>